<dbReference type="OrthoDB" id="10659708at2759"/>
<evidence type="ECO:0000313" key="3">
    <source>
        <dbReference type="EnsemblMetazoa" id="KAF7496174.1"/>
    </source>
</evidence>
<feature type="transmembrane region" description="Helical" evidence="1">
    <location>
        <begin position="94"/>
        <end position="114"/>
    </location>
</feature>
<feature type="transmembrane region" description="Helical" evidence="1">
    <location>
        <begin position="54"/>
        <end position="74"/>
    </location>
</feature>
<feature type="transmembrane region" description="Helical" evidence="1">
    <location>
        <begin position="158"/>
        <end position="186"/>
    </location>
</feature>
<gene>
    <name evidence="2" type="ORF">SSS_3358</name>
</gene>
<reference evidence="3" key="3">
    <citation type="submission" date="2022-06" db="UniProtKB">
        <authorList>
            <consortium name="EnsemblMetazoa"/>
        </authorList>
    </citation>
    <scope>IDENTIFICATION</scope>
</reference>
<reference evidence="4" key="1">
    <citation type="journal article" date="2020" name="PLoS Negl. Trop. Dis.">
        <title>High-quality nuclear genome for Sarcoptes scabiei-A critical resource for a neglected parasite.</title>
        <authorList>
            <person name="Korhonen P.K."/>
            <person name="Gasser R.B."/>
            <person name="Ma G."/>
            <person name="Wang T."/>
            <person name="Stroehlein A.J."/>
            <person name="Young N.D."/>
            <person name="Ang C.S."/>
            <person name="Fernando D.D."/>
            <person name="Lu H.C."/>
            <person name="Taylor S."/>
            <person name="Reynolds S.L."/>
            <person name="Mofiz E."/>
            <person name="Najaraj S.H."/>
            <person name="Gowda H."/>
            <person name="Madugundu A."/>
            <person name="Renuse S."/>
            <person name="Holt D."/>
            <person name="Pandey A."/>
            <person name="Papenfuss A.T."/>
            <person name="Fischer K."/>
        </authorList>
    </citation>
    <scope>NUCLEOTIDE SEQUENCE [LARGE SCALE GENOMIC DNA]</scope>
</reference>
<keyword evidence="1" id="KW-0472">Membrane</keyword>
<dbReference type="EMBL" id="WVUK01000024">
    <property type="protein sequence ID" value="KAF7496174.1"/>
    <property type="molecule type" value="Genomic_DNA"/>
</dbReference>
<feature type="transmembrane region" description="Helical" evidence="1">
    <location>
        <begin position="234"/>
        <end position="255"/>
    </location>
</feature>
<evidence type="ECO:0008006" key="5">
    <source>
        <dbReference type="Google" id="ProtNLM"/>
    </source>
</evidence>
<accession>A0A834RFT2</accession>
<evidence type="ECO:0000256" key="1">
    <source>
        <dbReference type="SAM" id="Phobius"/>
    </source>
</evidence>
<sequence>MIGFQLRLKNLYRIEDIFRRYFEIANFFEWRCDYTIVQYQTKTIPWNYPVYRRALWIQIRAWILIAYTFTSLFIDDDIYCFQLNYFESILKTERLDLLGDFILIVLLILEYIWFRNFRSLRTYRLGFNNVIGRMIHYDKKRLTEKNHQILINKYNLMCLIYIGLYQLSRVIFSSLIIVLFILFKIGDDWDQIIFSFIIMFLAFLHSEIILGLFFVTFVHFTFTFEFLKTRLKQICVQAELLKIVIIPIFFPIRFVKNMAIYSMRLQH</sequence>
<dbReference type="Proteomes" id="UP000070412">
    <property type="component" value="Unassembled WGS sequence"/>
</dbReference>
<feature type="transmembrane region" description="Helical" evidence="1">
    <location>
        <begin position="192"/>
        <end position="222"/>
    </location>
</feature>
<protein>
    <recommendedName>
        <fullName evidence="5">Gustatory receptor</fullName>
    </recommendedName>
</protein>
<name>A0A834RFT2_SARSC</name>
<dbReference type="AlphaFoldDB" id="A0A834RFT2"/>
<reference evidence="2" key="2">
    <citation type="submission" date="2020-01" db="EMBL/GenBank/DDBJ databases">
        <authorList>
            <person name="Korhonen P.K.K."/>
            <person name="Guangxu M.G."/>
            <person name="Wang T.W."/>
            <person name="Stroehlein A.J.S."/>
            <person name="Young N.D."/>
            <person name="Ang C.-S.A."/>
            <person name="Fernando D.W.F."/>
            <person name="Lu H.L."/>
            <person name="Taylor S.T."/>
            <person name="Ehtesham M.E.M."/>
            <person name="Najaraj S.H.N."/>
            <person name="Harsha G.H.G."/>
            <person name="Madugundu A.M."/>
            <person name="Renuse S.R."/>
            <person name="Holt D.H."/>
            <person name="Pandey A.P."/>
            <person name="Papenfuss A.P."/>
            <person name="Gasser R.B.G."/>
            <person name="Fischer K.F."/>
        </authorList>
    </citation>
    <scope>NUCLEOTIDE SEQUENCE</scope>
    <source>
        <strain evidence="2">SSS_KF_BRIS2020</strain>
    </source>
</reference>
<keyword evidence="4" id="KW-1185">Reference proteome</keyword>
<evidence type="ECO:0000313" key="2">
    <source>
        <dbReference type="EMBL" id="KAF7496174.1"/>
    </source>
</evidence>
<organism evidence="2">
    <name type="scientific">Sarcoptes scabiei</name>
    <name type="common">Itch mite</name>
    <name type="synonym">Acarus scabiei</name>
    <dbReference type="NCBI Taxonomy" id="52283"/>
    <lineage>
        <taxon>Eukaryota</taxon>
        <taxon>Metazoa</taxon>
        <taxon>Ecdysozoa</taxon>
        <taxon>Arthropoda</taxon>
        <taxon>Chelicerata</taxon>
        <taxon>Arachnida</taxon>
        <taxon>Acari</taxon>
        <taxon>Acariformes</taxon>
        <taxon>Sarcoptiformes</taxon>
        <taxon>Astigmata</taxon>
        <taxon>Psoroptidia</taxon>
        <taxon>Sarcoptoidea</taxon>
        <taxon>Sarcoptidae</taxon>
        <taxon>Sarcoptinae</taxon>
        <taxon>Sarcoptes</taxon>
    </lineage>
</organism>
<evidence type="ECO:0000313" key="4">
    <source>
        <dbReference type="Proteomes" id="UP000070412"/>
    </source>
</evidence>
<proteinExistence type="predicted"/>
<keyword evidence="1" id="KW-1133">Transmembrane helix</keyword>
<dbReference type="EnsemblMetazoa" id="SSS_3358s_mrna">
    <property type="protein sequence ID" value="KAF7496174.1"/>
    <property type="gene ID" value="SSS_3358"/>
</dbReference>
<keyword evidence="1" id="KW-0812">Transmembrane</keyword>